<protein>
    <submittedName>
        <fullName evidence="2">Putative excisionase</fullName>
    </submittedName>
</protein>
<dbReference type="Proteomes" id="UP000007753">
    <property type="component" value="Chromosome 1"/>
</dbReference>
<name>D4Z5W3_SPHIU</name>
<feature type="domain" description="Helix-turn-helix" evidence="1">
    <location>
        <begin position="19"/>
        <end position="66"/>
    </location>
</feature>
<dbReference type="KEGG" id="sjp:SJA_C1-31610"/>
<dbReference type="InterPro" id="IPR010093">
    <property type="entry name" value="SinI_DNA-bd"/>
</dbReference>
<reference evidence="2 3" key="1">
    <citation type="journal article" date="2010" name="J. Bacteriol.">
        <title>Complete genome sequence of the representative gamma-hexachlorocyclohexane-degrading bacterium Sphingobium japonicum UT26.</title>
        <authorList>
            <person name="Nagata Y."/>
            <person name="Ohtsubo Y."/>
            <person name="Endo R."/>
            <person name="Ichikawa N."/>
            <person name="Ankai A."/>
            <person name="Oguchi A."/>
            <person name="Fukui S."/>
            <person name="Fujita N."/>
            <person name="Tsuda M."/>
        </authorList>
    </citation>
    <scope>NUCLEOTIDE SEQUENCE [LARGE SCALE GENOMIC DNA]</scope>
    <source>
        <strain evidence="3">DSM 16413 / CCM 7287 / MTCC 6362 / UT26 / NBRC 101211 / UT26S</strain>
    </source>
</reference>
<evidence type="ECO:0000313" key="2">
    <source>
        <dbReference type="EMBL" id="BAI97995.1"/>
    </source>
</evidence>
<dbReference type="Pfam" id="PF12728">
    <property type="entry name" value="HTH_17"/>
    <property type="match status" value="1"/>
</dbReference>
<dbReference type="HOGENOM" id="CLU_140176_14_3_5"/>
<accession>D4Z5W3</accession>
<keyword evidence="3" id="KW-1185">Reference proteome</keyword>
<dbReference type="Gene3D" id="3.90.105.50">
    <property type="match status" value="1"/>
</dbReference>
<dbReference type="GO" id="GO:0003677">
    <property type="term" value="F:DNA binding"/>
    <property type="evidence" value="ECO:0007669"/>
    <property type="project" value="InterPro"/>
</dbReference>
<dbReference type="AlphaFoldDB" id="D4Z5W3"/>
<dbReference type="InterPro" id="IPR041657">
    <property type="entry name" value="HTH_17"/>
</dbReference>
<gene>
    <name evidence="2" type="ordered locus">SJA_C1-31610</name>
</gene>
<dbReference type="EMBL" id="AP010803">
    <property type="protein sequence ID" value="BAI97995.1"/>
    <property type="molecule type" value="Genomic_DNA"/>
</dbReference>
<proteinExistence type="predicted"/>
<dbReference type="STRING" id="452662.SJA_C1-31610"/>
<sequence length="72" mass="7642">MKALADGLGTKSMNEPYLCSVSDAAKMLGVGRTKLYDMIAKGEILSMQIGTRRLVKVASIRALIERLTGGAA</sequence>
<evidence type="ECO:0000259" key="1">
    <source>
        <dbReference type="Pfam" id="PF12728"/>
    </source>
</evidence>
<dbReference type="InterPro" id="IPR038148">
    <property type="entry name" value="Tn1545/Tn916_Xis"/>
</dbReference>
<dbReference type="NCBIfam" id="TIGR01764">
    <property type="entry name" value="excise"/>
    <property type="match status" value="1"/>
</dbReference>
<evidence type="ECO:0000313" key="3">
    <source>
        <dbReference type="Proteomes" id="UP000007753"/>
    </source>
</evidence>
<organism evidence="2 3">
    <name type="scientific">Sphingobium indicum (strain DSM 16413 / CCM 7287 / MTCC 6362 / UT26 / NBRC 101211 / UT26S)</name>
    <name type="common">Sphingobium japonicum</name>
    <dbReference type="NCBI Taxonomy" id="452662"/>
    <lineage>
        <taxon>Bacteria</taxon>
        <taxon>Pseudomonadati</taxon>
        <taxon>Pseudomonadota</taxon>
        <taxon>Alphaproteobacteria</taxon>
        <taxon>Sphingomonadales</taxon>
        <taxon>Sphingomonadaceae</taxon>
        <taxon>Sphingobium</taxon>
    </lineage>
</organism>